<feature type="signal peptide" evidence="1">
    <location>
        <begin position="1"/>
        <end position="26"/>
    </location>
</feature>
<proteinExistence type="predicted"/>
<keyword evidence="1" id="KW-0732">Signal</keyword>
<evidence type="ECO:0000313" key="2">
    <source>
        <dbReference type="EMBL" id="TLG90250.1"/>
    </source>
</evidence>
<evidence type="ECO:0000256" key="1">
    <source>
        <dbReference type="SAM" id="SignalP"/>
    </source>
</evidence>
<reference evidence="2 3" key="1">
    <citation type="submission" date="2019-05" db="EMBL/GenBank/DDBJ databases">
        <title>Pseudomonas edaphica sp. nov., isolated from rhizospheric soil of Cistus ladanifer L. in Spain.</title>
        <authorList>
            <person name="Peix A."/>
        </authorList>
    </citation>
    <scope>NUCLEOTIDE SEQUENCE [LARGE SCALE GENOMIC DNA]</scope>
    <source>
        <strain evidence="2 3">RD25</strain>
    </source>
</reference>
<name>A0ABY2U2T7_9PSED</name>
<gene>
    <name evidence="2" type="ORF">FEM54_18485</name>
</gene>
<evidence type="ECO:0000313" key="3">
    <source>
        <dbReference type="Proteomes" id="UP000304941"/>
    </source>
</evidence>
<sequence>MSRLLRRASSTLLLAGWIGIATVAQAAEFAPAGLFSSGFGTLTIRTPSTFGASLTCGVAMSGNVSAFTGVHISTVSITGGGYCSLLKPKLSWRMSAYSMTSAWVDDVGFSVTGIPGSNCGPTEIYASWNNATHQLTVFNQALSGNCTLERLDIVLPTLSIVN</sequence>
<protein>
    <submittedName>
        <fullName evidence="2">Protein activator of alkane oxidation PraB</fullName>
    </submittedName>
</protein>
<dbReference type="RefSeq" id="WP_138452384.1">
    <property type="nucleotide sequence ID" value="NZ_VBVZ01000281.1"/>
</dbReference>
<dbReference type="NCBIfam" id="NF041562">
    <property type="entry name" value="PraB"/>
    <property type="match status" value="1"/>
</dbReference>
<comment type="caution">
    <text evidence="2">The sequence shown here is derived from an EMBL/GenBank/DDBJ whole genome shotgun (WGS) entry which is preliminary data.</text>
</comment>
<dbReference type="Proteomes" id="UP000304941">
    <property type="component" value="Unassembled WGS sequence"/>
</dbReference>
<keyword evidence="3" id="KW-1185">Reference proteome</keyword>
<organism evidence="2 3">
    <name type="scientific">Pseudomonas edaphica</name>
    <dbReference type="NCBI Taxonomy" id="2006980"/>
    <lineage>
        <taxon>Bacteria</taxon>
        <taxon>Pseudomonadati</taxon>
        <taxon>Pseudomonadota</taxon>
        <taxon>Gammaproteobacteria</taxon>
        <taxon>Pseudomonadales</taxon>
        <taxon>Pseudomonadaceae</taxon>
        <taxon>Pseudomonas</taxon>
    </lineage>
</organism>
<accession>A0ABY2U2T7</accession>
<feature type="chain" id="PRO_5046603443" evidence="1">
    <location>
        <begin position="27"/>
        <end position="162"/>
    </location>
</feature>
<dbReference type="EMBL" id="VBVZ01000281">
    <property type="protein sequence ID" value="TLG90250.1"/>
    <property type="molecule type" value="Genomic_DNA"/>
</dbReference>